<proteinExistence type="predicted"/>
<evidence type="ECO:0000313" key="2">
    <source>
        <dbReference type="EMBL" id="WNZ27101.1"/>
    </source>
</evidence>
<accession>A0AA96WQG3</accession>
<protein>
    <submittedName>
        <fullName evidence="2">Uncharacterized protein</fullName>
    </submittedName>
</protein>
<dbReference type="AlphaFoldDB" id="A0AA96WQG3"/>
<dbReference type="RefSeq" id="WP_316436721.1">
    <property type="nucleotide sequence ID" value="NZ_CP053587.1"/>
</dbReference>
<dbReference type="EMBL" id="CP053587">
    <property type="protein sequence ID" value="WNZ27101.1"/>
    <property type="molecule type" value="Genomic_DNA"/>
</dbReference>
<keyword evidence="1" id="KW-1133">Transmembrane helix</keyword>
<feature type="transmembrane region" description="Helical" evidence="1">
    <location>
        <begin position="38"/>
        <end position="57"/>
    </location>
</feature>
<feature type="transmembrane region" description="Helical" evidence="1">
    <location>
        <begin position="69"/>
        <end position="99"/>
    </location>
</feature>
<name>A0AA96WQG3_9CYAN</name>
<feature type="transmembrane region" description="Helical" evidence="1">
    <location>
        <begin position="120"/>
        <end position="144"/>
    </location>
</feature>
<reference evidence="2" key="1">
    <citation type="submission" date="2020-05" db="EMBL/GenBank/DDBJ databases">
        <authorList>
            <person name="Zhu T."/>
            <person name="Keshari N."/>
            <person name="Lu X."/>
        </authorList>
    </citation>
    <scope>NUCLEOTIDE SEQUENCE</scope>
    <source>
        <strain evidence="2">NK1-12</strain>
    </source>
</reference>
<sequence>MDSNNFKIKTQTFPTMPLLSLGLLWLSYALVGWQLSAYYIFLFIGILIAVAAVAFAWSSTPWFEGLFGYLPQVLLIALTISILTALIAIFPMLVPLMVIPMLTTLLAWQEIQALTMRKRYLWSVLITVAIIGLGIGEYVDLFILPSEKGM</sequence>
<keyword evidence="1" id="KW-0812">Transmembrane</keyword>
<keyword evidence="1" id="KW-0472">Membrane</keyword>
<gene>
    <name evidence="2" type="ORF">HJG54_29770</name>
</gene>
<evidence type="ECO:0000256" key="1">
    <source>
        <dbReference type="SAM" id="Phobius"/>
    </source>
</evidence>
<organism evidence="2">
    <name type="scientific">Leptolyngbya sp. NK1-12</name>
    <dbReference type="NCBI Taxonomy" id="2547451"/>
    <lineage>
        <taxon>Bacteria</taxon>
        <taxon>Bacillati</taxon>
        <taxon>Cyanobacteriota</taxon>
        <taxon>Cyanophyceae</taxon>
        <taxon>Leptolyngbyales</taxon>
        <taxon>Leptolyngbyaceae</taxon>
        <taxon>Leptolyngbya group</taxon>
        <taxon>Leptolyngbya</taxon>
    </lineage>
</organism>
<feature type="transmembrane region" description="Helical" evidence="1">
    <location>
        <begin position="12"/>
        <end position="31"/>
    </location>
</feature>